<feature type="domain" description="VOC" evidence="1">
    <location>
        <begin position="138"/>
        <end position="253"/>
    </location>
</feature>
<keyword evidence="3" id="KW-1185">Reference proteome</keyword>
<gene>
    <name evidence="2" type="ORF">C7I85_09510</name>
</gene>
<dbReference type="InterPro" id="IPR052164">
    <property type="entry name" value="Anthracycline_SecMetBiosynth"/>
</dbReference>
<dbReference type="InterPro" id="IPR029068">
    <property type="entry name" value="Glyas_Bleomycin-R_OHBP_Dase"/>
</dbReference>
<dbReference type="SUPFAM" id="SSF54593">
    <property type="entry name" value="Glyoxalase/Bleomycin resistance protein/Dihydroxybiphenyl dioxygenase"/>
    <property type="match status" value="2"/>
</dbReference>
<dbReference type="AlphaFoldDB" id="A0A2P7SFZ8"/>
<dbReference type="InterPro" id="IPR037523">
    <property type="entry name" value="VOC_core"/>
</dbReference>
<sequence length="255" mass="27590">MPAKPSKFVWYELMTSDVDAAEKFYKTVVGWNSEQWGGGDEMHYVIMKAGDAGVAGLMAIPDEAAGMNPAWVGYIYAADVDAETESVRKDGGKVFRAPADIPEVGRFSVVTDPQGAVFMLFTPKGEGGASAAQMTPGHIGWHELLATDWKSAFDFYSKHFQWSKGDAVDMGPMGTYQLFTAGGDAIGGMMTKPPQIPSPYWLYYFNVADIDEAVERVLKNKGQVVMGPMEVPGGAWIVQGIDPQGALFALVGSRK</sequence>
<evidence type="ECO:0000259" key="1">
    <source>
        <dbReference type="PROSITE" id="PS51819"/>
    </source>
</evidence>
<proteinExistence type="predicted"/>
<feature type="domain" description="VOC" evidence="1">
    <location>
        <begin position="7"/>
        <end position="123"/>
    </location>
</feature>
<evidence type="ECO:0000313" key="2">
    <source>
        <dbReference type="EMBL" id="PSJ61305.1"/>
    </source>
</evidence>
<dbReference type="Pfam" id="PF00903">
    <property type="entry name" value="Glyoxalase"/>
    <property type="match status" value="2"/>
</dbReference>
<dbReference type="PANTHER" id="PTHR33993">
    <property type="entry name" value="GLYOXALASE-RELATED"/>
    <property type="match status" value="1"/>
</dbReference>
<organism evidence="2 3">
    <name type="scientific">Pseudaminobacter soli</name>
    <name type="common">ex Li et al. 2025</name>
    <dbReference type="NCBI Taxonomy" id="1295366"/>
    <lineage>
        <taxon>Bacteria</taxon>
        <taxon>Pseudomonadati</taxon>
        <taxon>Pseudomonadota</taxon>
        <taxon>Alphaproteobacteria</taxon>
        <taxon>Hyphomicrobiales</taxon>
        <taxon>Phyllobacteriaceae</taxon>
        <taxon>Pseudaminobacter</taxon>
    </lineage>
</organism>
<dbReference type="CDD" id="cd07247">
    <property type="entry name" value="SgaA_N_like"/>
    <property type="match status" value="2"/>
</dbReference>
<dbReference type="PANTHER" id="PTHR33993:SF14">
    <property type="entry name" value="GB|AAF24581.1"/>
    <property type="match status" value="1"/>
</dbReference>
<reference evidence="2 3" key="1">
    <citation type="submission" date="2018-03" db="EMBL/GenBank/DDBJ databases">
        <title>The draft genome of Mesorhizobium soli JCM 19897.</title>
        <authorList>
            <person name="Li L."/>
            <person name="Liu L."/>
            <person name="Liang L."/>
            <person name="Wang T."/>
            <person name="Zhang X."/>
        </authorList>
    </citation>
    <scope>NUCLEOTIDE SEQUENCE [LARGE SCALE GENOMIC DNA]</scope>
    <source>
        <strain evidence="2 3">JCM 19897</strain>
    </source>
</reference>
<dbReference type="RefSeq" id="WP_106723732.1">
    <property type="nucleotide sequence ID" value="NZ_PXYL01000004.1"/>
</dbReference>
<dbReference type="EMBL" id="PXYL01000004">
    <property type="protein sequence ID" value="PSJ61305.1"/>
    <property type="molecule type" value="Genomic_DNA"/>
</dbReference>
<dbReference type="PROSITE" id="PS51819">
    <property type="entry name" value="VOC"/>
    <property type="match status" value="2"/>
</dbReference>
<dbReference type="OrthoDB" id="9793039at2"/>
<name>A0A2P7SFZ8_9HYPH</name>
<accession>A0A2P7SFZ8</accession>
<comment type="caution">
    <text evidence="2">The sequence shown here is derived from an EMBL/GenBank/DDBJ whole genome shotgun (WGS) entry which is preliminary data.</text>
</comment>
<dbReference type="Proteomes" id="UP000240653">
    <property type="component" value="Unassembled WGS sequence"/>
</dbReference>
<dbReference type="Gene3D" id="3.10.180.10">
    <property type="entry name" value="2,3-Dihydroxybiphenyl 1,2-Dioxygenase, domain 1"/>
    <property type="match status" value="2"/>
</dbReference>
<dbReference type="InterPro" id="IPR004360">
    <property type="entry name" value="Glyas_Fos-R_dOase_dom"/>
</dbReference>
<evidence type="ECO:0000313" key="3">
    <source>
        <dbReference type="Proteomes" id="UP000240653"/>
    </source>
</evidence>
<protein>
    <submittedName>
        <fullName evidence="2">Glyoxalase</fullName>
    </submittedName>
</protein>